<keyword evidence="6 10" id="KW-1133">Transmembrane helix</keyword>
<evidence type="ECO:0000256" key="8">
    <source>
        <dbReference type="PIRSR" id="PIRSR600175-1"/>
    </source>
</evidence>
<dbReference type="OrthoDB" id="6699552at2759"/>
<feature type="transmembrane region" description="Helical" evidence="10">
    <location>
        <begin position="200"/>
        <end position="220"/>
    </location>
</feature>
<feature type="disulfide bond" evidence="9">
    <location>
        <begin position="65"/>
        <end position="73"/>
    </location>
</feature>
<dbReference type="PANTHER" id="PTHR11616">
    <property type="entry name" value="SODIUM/CHLORIDE DEPENDENT TRANSPORTER"/>
    <property type="match status" value="1"/>
</dbReference>
<keyword evidence="4 10" id="KW-0812">Transmembrane</keyword>
<proteinExistence type="inferred from homology"/>
<keyword evidence="5" id="KW-0769">Symport</keyword>
<feature type="transmembrane region" description="Helical" evidence="10">
    <location>
        <begin position="153"/>
        <end position="172"/>
    </location>
</feature>
<evidence type="ECO:0000313" key="12">
    <source>
        <dbReference type="Proteomes" id="UP000663880"/>
    </source>
</evidence>
<dbReference type="GO" id="GO:0089718">
    <property type="term" value="P:amino acid import across plasma membrane"/>
    <property type="evidence" value="ECO:0007669"/>
    <property type="project" value="TreeGrafter"/>
</dbReference>
<dbReference type="InterPro" id="IPR037272">
    <property type="entry name" value="SNS_sf"/>
</dbReference>
<comment type="subcellular location">
    <subcellularLocation>
        <location evidence="1">Membrane</location>
        <topology evidence="1">Multi-pass membrane protein</topology>
    </subcellularLocation>
</comment>
<keyword evidence="7 10" id="KW-0472">Membrane</keyword>
<evidence type="ECO:0000256" key="5">
    <source>
        <dbReference type="ARBA" id="ARBA00022847"/>
    </source>
</evidence>
<keyword evidence="9" id="KW-1015">Disulfide bond</keyword>
<dbReference type="PROSITE" id="PS50267">
    <property type="entry name" value="NA_NEUROTRAN_SYMP_3"/>
    <property type="match status" value="1"/>
</dbReference>
<keyword evidence="3" id="KW-0813">Transport</keyword>
<dbReference type="SUPFAM" id="SSF161070">
    <property type="entry name" value="SNF-like"/>
    <property type="match status" value="1"/>
</dbReference>
<dbReference type="EMBL" id="CAJOBZ010000001">
    <property type="protein sequence ID" value="CAF4746756.1"/>
    <property type="molecule type" value="Genomic_DNA"/>
</dbReference>
<dbReference type="PANTHER" id="PTHR11616:SF241">
    <property type="entry name" value="SODIUM- AND CHLORIDE-DEPENDENT GLYCINE TRANSPORTER 2"/>
    <property type="match status" value="1"/>
</dbReference>
<dbReference type="GO" id="GO:0005886">
    <property type="term" value="C:plasma membrane"/>
    <property type="evidence" value="ECO:0007669"/>
    <property type="project" value="TreeGrafter"/>
</dbReference>
<keyword evidence="12" id="KW-1185">Reference proteome</keyword>
<reference evidence="11" key="1">
    <citation type="submission" date="2021-02" db="EMBL/GenBank/DDBJ databases">
        <authorList>
            <person name="Steward A R."/>
        </authorList>
    </citation>
    <scope>NUCLEOTIDE SEQUENCE</scope>
</reference>
<feature type="transmembrane region" description="Helical" evidence="10">
    <location>
        <begin position="232"/>
        <end position="259"/>
    </location>
</feature>
<dbReference type="GO" id="GO:0005283">
    <property type="term" value="F:amino acid:sodium symporter activity"/>
    <property type="evidence" value="ECO:0007669"/>
    <property type="project" value="TreeGrafter"/>
</dbReference>
<keyword evidence="8" id="KW-0915">Sodium</keyword>
<sequence>METVISQFTNRDCIDVWKINRCTSHVGYILIVWQVLILFYNHTVTSFLMHYLLISFESPVPFYTCGPWSNRQCNIFYRNYTVNKNCIGKQHGAPYCEGLYSTYPEYQYWRFNLVKLNEKHQIAWKICLASGVICILIYLSCFKRERSLKWATYFLAIYPIAAYSVVLTGSLLQKGIVFKFTEALDFDFNEFSKKFRISNIVQRVVYNLGIGSGVTLNLSANSPFRTPCLSNSVICVVICTLFTILTILTTALMTCPYAFVFDDKPETIMKIRMSFLFEKVPRMLYHYERNSFYLITTYSCYTVLGLCTDVMVFYNLLDVAAKRNDKIAKYPGLTCFCGNLVLFLITIPFFNYFGINIFTVSFRRHVITFTIFIAMLECIVFLTWYGVQRFSEDVHFMLGVQPQFCIKTAWILSSILLGYSFCRELDHHLRLTTQLIYGSYTVSVIIGLMILTFIGKIVYAAITKQLRELFQLDPTWGPKTEVLQRSRAMFSVQAMTKEYMYRQYHLKAGILSRQRESNVRNSFN</sequence>
<gene>
    <name evidence="11" type="ORF">PMACD_LOCUS401</name>
</gene>
<evidence type="ECO:0000256" key="10">
    <source>
        <dbReference type="SAM" id="Phobius"/>
    </source>
</evidence>
<dbReference type="GO" id="GO:0046872">
    <property type="term" value="F:metal ion binding"/>
    <property type="evidence" value="ECO:0007669"/>
    <property type="project" value="UniProtKB-KW"/>
</dbReference>
<feature type="transmembrane region" description="Helical" evidence="10">
    <location>
        <begin position="365"/>
        <end position="384"/>
    </location>
</feature>
<evidence type="ECO:0000313" key="11">
    <source>
        <dbReference type="EMBL" id="CAF4746756.1"/>
    </source>
</evidence>
<evidence type="ECO:0000256" key="3">
    <source>
        <dbReference type="ARBA" id="ARBA00022448"/>
    </source>
</evidence>
<evidence type="ECO:0000256" key="1">
    <source>
        <dbReference type="ARBA" id="ARBA00004141"/>
    </source>
</evidence>
<feature type="transmembrane region" description="Helical" evidence="10">
    <location>
        <begin position="28"/>
        <end position="53"/>
    </location>
</feature>
<feature type="transmembrane region" description="Helical" evidence="10">
    <location>
        <begin position="122"/>
        <end position="141"/>
    </location>
</feature>
<protein>
    <submittedName>
        <fullName evidence="11">Uncharacterized protein</fullName>
    </submittedName>
</protein>
<feature type="transmembrane region" description="Helical" evidence="10">
    <location>
        <begin position="441"/>
        <end position="462"/>
    </location>
</feature>
<feature type="transmembrane region" description="Helical" evidence="10">
    <location>
        <begin position="292"/>
        <end position="317"/>
    </location>
</feature>
<evidence type="ECO:0000256" key="7">
    <source>
        <dbReference type="ARBA" id="ARBA00023136"/>
    </source>
</evidence>
<evidence type="ECO:0000256" key="2">
    <source>
        <dbReference type="ARBA" id="ARBA00006459"/>
    </source>
</evidence>
<evidence type="ECO:0000256" key="6">
    <source>
        <dbReference type="ARBA" id="ARBA00022989"/>
    </source>
</evidence>
<accession>A0A821L7L6</accession>
<dbReference type="InterPro" id="IPR000175">
    <property type="entry name" value="Na/ntran_symport"/>
</dbReference>
<dbReference type="AlphaFoldDB" id="A0A821L7L6"/>
<keyword evidence="8" id="KW-0479">Metal-binding</keyword>
<dbReference type="Pfam" id="PF00209">
    <property type="entry name" value="SNF"/>
    <property type="match status" value="1"/>
</dbReference>
<feature type="binding site" evidence="8">
    <location>
        <position position="304"/>
    </location>
    <ligand>
        <name>Na(+)</name>
        <dbReference type="ChEBI" id="CHEBI:29101"/>
        <label>1</label>
    </ligand>
</feature>
<organism evidence="11 12">
    <name type="scientific">Pieris macdunnoughi</name>
    <dbReference type="NCBI Taxonomy" id="345717"/>
    <lineage>
        <taxon>Eukaryota</taxon>
        <taxon>Metazoa</taxon>
        <taxon>Ecdysozoa</taxon>
        <taxon>Arthropoda</taxon>
        <taxon>Hexapoda</taxon>
        <taxon>Insecta</taxon>
        <taxon>Pterygota</taxon>
        <taxon>Neoptera</taxon>
        <taxon>Endopterygota</taxon>
        <taxon>Lepidoptera</taxon>
        <taxon>Glossata</taxon>
        <taxon>Ditrysia</taxon>
        <taxon>Papilionoidea</taxon>
        <taxon>Pieridae</taxon>
        <taxon>Pierinae</taxon>
        <taxon>Pieris</taxon>
    </lineage>
</organism>
<comment type="caution">
    <text evidence="11">The sequence shown here is derived from an EMBL/GenBank/DDBJ whole genome shotgun (WGS) entry which is preliminary data.</text>
</comment>
<evidence type="ECO:0000256" key="9">
    <source>
        <dbReference type="PIRSR" id="PIRSR600175-2"/>
    </source>
</evidence>
<evidence type="ECO:0000256" key="4">
    <source>
        <dbReference type="ARBA" id="ARBA00022692"/>
    </source>
</evidence>
<feature type="transmembrane region" description="Helical" evidence="10">
    <location>
        <begin position="329"/>
        <end position="353"/>
    </location>
</feature>
<name>A0A821L7L6_9NEOP</name>
<dbReference type="Proteomes" id="UP000663880">
    <property type="component" value="Unassembled WGS sequence"/>
</dbReference>
<comment type="similarity">
    <text evidence="2">Belongs to the sodium:neurotransmitter symporter (SNF) (TC 2.A.22) family.</text>
</comment>